<protein>
    <recommendedName>
        <fullName evidence="12">Protein kinase domain-containing protein</fullName>
    </recommendedName>
</protein>
<dbReference type="STRING" id="3088.A0A383WJU0"/>
<evidence type="ECO:0000256" key="3">
    <source>
        <dbReference type="ARBA" id="ARBA00022679"/>
    </source>
</evidence>
<reference evidence="13 14" key="1">
    <citation type="submission" date="2016-10" db="EMBL/GenBank/DDBJ databases">
        <authorList>
            <person name="Cai Z."/>
        </authorList>
    </citation>
    <scope>NUCLEOTIDE SEQUENCE [LARGE SCALE GENOMIC DNA]</scope>
</reference>
<evidence type="ECO:0000256" key="5">
    <source>
        <dbReference type="ARBA" id="ARBA00022777"/>
    </source>
</evidence>
<evidence type="ECO:0000256" key="8">
    <source>
        <dbReference type="ARBA" id="ARBA00048367"/>
    </source>
</evidence>
<proteinExistence type="inferred from homology"/>
<dbReference type="Gene3D" id="3.30.200.20">
    <property type="entry name" value="Phosphorylase Kinase, domain 1"/>
    <property type="match status" value="1"/>
</dbReference>
<keyword evidence="14" id="KW-1185">Reference proteome</keyword>
<feature type="binding site" evidence="10">
    <location>
        <position position="112"/>
    </location>
    <ligand>
        <name>ATP</name>
        <dbReference type="ChEBI" id="CHEBI:30616"/>
    </ligand>
</feature>
<comment type="catalytic activity">
    <reaction evidence="9">
        <text>[DNA-directed RNA polymerase] + ATP = phospho-[DNA-directed RNA polymerase] + ADP + H(+)</text>
        <dbReference type="Rhea" id="RHEA:10216"/>
        <dbReference type="Rhea" id="RHEA-COMP:11321"/>
        <dbReference type="Rhea" id="RHEA-COMP:11322"/>
        <dbReference type="ChEBI" id="CHEBI:15378"/>
        <dbReference type="ChEBI" id="CHEBI:30616"/>
        <dbReference type="ChEBI" id="CHEBI:43176"/>
        <dbReference type="ChEBI" id="CHEBI:68546"/>
        <dbReference type="ChEBI" id="CHEBI:456216"/>
        <dbReference type="EC" id="2.7.11.23"/>
    </reaction>
</comment>
<dbReference type="GO" id="GO:0004693">
    <property type="term" value="F:cyclin-dependent protein serine/threonine kinase activity"/>
    <property type="evidence" value="ECO:0007669"/>
    <property type="project" value="UniProtKB-EC"/>
</dbReference>
<evidence type="ECO:0000256" key="1">
    <source>
        <dbReference type="ARBA" id="ARBA00006485"/>
    </source>
</evidence>
<keyword evidence="5" id="KW-0418">Kinase</keyword>
<keyword evidence="6 10" id="KW-0067">ATP-binding</keyword>
<dbReference type="InterPro" id="IPR000719">
    <property type="entry name" value="Prot_kinase_dom"/>
</dbReference>
<dbReference type="GO" id="GO:0016592">
    <property type="term" value="C:mediator complex"/>
    <property type="evidence" value="ECO:0007669"/>
    <property type="project" value="TreeGrafter"/>
</dbReference>
<dbReference type="InterPro" id="IPR008271">
    <property type="entry name" value="Ser/Thr_kinase_AS"/>
</dbReference>
<organism evidence="13 14">
    <name type="scientific">Tetradesmus obliquus</name>
    <name type="common">Green alga</name>
    <name type="synonym">Acutodesmus obliquus</name>
    <dbReference type="NCBI Taxonomy" id="3088"/>
    <lineage>
        <taxon>Eukaryota</taxon>
        <taxon>Viridiplantae</taxon>
        <taxon>Chlorophyta</taxon>
        <taxon>core chlorophytes</taxon>
        <taxon>Chlorophyceae</taxon>
        <taxon>CS clade</taxon>
        <taxon>Sphaeropleales</taxon>
        <taxon>Scenedesmaceae</taxon>
        <taxon>Tetradesmus</taxon>
    </lineage>
</organism>
<dbReference type="Gene3D" id="1.10.510.10">
    <property type="entry name" value="Transferase(Phosphotransferase) domain 1"/>
    <property type="match status" value="1"/>
</dbReference>
<dbReference type="Proteomes" id="UP000256970">
    <property type="component" value="Unassembled WGS sequence"/>
</dbReference>
<evidence type="ECO:0000256" key="10">
    <source>
        <dbReference type="PROSITE-ProRule" id="PRU10141"/>
    </source>
</evidence>
<evidence type="ECO:0000256" key="6">
    <source>
        <dbReference type="ARBA" id="ARBA00022840"/>
    </source>
</evidence>
<dbReference type="GO" id="GO:0008353">
    <property type="term" value="F:RNA polymerase II CTD heptapeptide repeat kinase activity"/>
    <property type="evidence" value="ECO:0007669"/>
    <property type="project" value="UniProtKB-EC"/>
</dbReference>
<evidence type="ECO:0000256" key="11">
    <source>
        <dbReference type="SAM" id="MobiDB-lite"/>
    </source>
</evidence>
<feature type="region of interest" description="Disordered" evidence="11">
    <location>
        <begin position="1"/>
        <end position="71"/>
    </location>
</feature>
<keyword evidence="3" id="KW-0808">Transferase</keyword>
<feature type="compositionally biased region" description="Low complexity" evidence="11">
    <location>
        <begin position="474"/>
        <end position="517"/>
    </location>
</feature>
<dbReference type="InterPro" id="IPR017441">
    <property type="entry name" value="Protein_kinase_ATP_BS"/>
</dbReference>
<keyword evidence="4 10" id="KW-0547">Nucleotide-binding</keyword>
<gene>
    <name evidence="13" type="ORF">BQ4739_LOCUS18030</name>
</gene>
<dbReference type="SMART" id="SM00220">
    <property type="entry name" value="S_TKc"/>
    <property type="match status" value="1"/>
</dbReference>
<feature type="compositionally biased region" description="Polar residues" evidence="11">
    <location>
        <begin position="17"/>
        <end position="27"/>
    </location>
</feature>
<sequence length="566" mass="62246">MQHQGQAAARAGGQASWHGQQQHPTSTAQPQQRAAGQQQLQQAAAGGHHHHHHHHHHAHVVPGSAAPASGDAGSWGLEQRYDLLGKIGEGTYGVVYLATSKQDKKRVYAIKKFKTGREGDGISPTAIREILLLRELDHEHIVKLTAVHINRSEPSLSLAFEYAEHDMYEIIWHHRDRLAGPIDPYVVKSLMWQLLNGLSYLHQNWIIHRDLKPSNVLVMGEGPEAGVVKVADFGLARFFQAPLRPLSDNGVVVTIWYRPPELLLGGRHYTRAVDMWGAGCIFAELLTLRPLFQGQERKQPGAPFQLDQLERIFRVLGQPSPLAWPHLEQLPHWANNTENIRVKRPEWGANRLEAHLGDVMRHLGEAFARAGAAAAAAGAGGRAQQPLQLPKLTAAGINLLQEMLAYDPLKRISAEAALHHPYFQEEPRPGPNAFVCNGRRVASYPRRHKQTVFPGTTTAPAAVGAAAGAAQDAAAADGQQQQQPAAGVTQQQRSQAQQQQQQQRGQAAGQQQRQQQQHSRAPAAGQSRHAAEQGSQQQQKKRNAESQGRKGDGYRSSGSGRDRYGR</sequence>
<evidence type="ECO:0000256" key="4">
    <source>
        <dbReference type="ARBA" id="ARBA00022741"/>
    </source>
</evidence>
<dbReference type="PROSITE" id="PS00107">
    <property type="entry name" value="PROTEIN_KINASE_ATP"/>
    <property type="match status" value="1"/>
</dbReference>
<evidence type="ECO:0000313" key="14">
    <source>
        <dbReference type="Proteomes" id="UP000256970"/>
    </source>
</evidence>
<feature type="region of interest" description="Disordered" evidence="11">
    <location>
        <begin position="474"/>
        <end position="566"/>
    </location>
</feature>
<accession>A0A383WJU0</accession>
<dbReference type="SUPFAM" id="SSF56112">
    <property type="entry name" value="Protein kinase-like (PK-like)"/>
    <property type="match status" value="1"/>
</dbReference>
<evidence type="ECO:0000256" key="7">
    <source>
        <dbReference type="ARBA" id="ARBA00047811"/>
    </source>
</evidence>
<evidence type="ECO:0000313" key="13">
    <source>
        <dbReference type="EMBL" id="SZX77681.1"/>
    </source>
</evidence>
<name>A0A383WJU0_TETOB</name>
<dbReference type="PANTHER" id="PTHR24056:SF495">
    <property type="entry name" value="CYCLIN-DEPENDENT KINASE 8-RELATED"/>
    <property type="match status" value="1"/>
</dbReference>
<dbReference type="AlphaFoldDB" id="A0A383WJU0"/>
<comment type="similarity">
    <text evidence="1">Belongs to the protein kinase superfamily. CMGC Ser/Thr protein kinase family. CDC2/CDKX subfamily.</text>
</comment>
<feature type="compositionally biased region" description="Basic and acidic residues" evidence="11">
    <location>
        <begin position="542"/>
        <end position="553"/>
    </location>
</feature>
<evidence type="ECO:0000256" key="9">
    <source>
        <dbReference type="ARBA" id="ARBA00049280"/>
    </source>
</evidence>
<evidence type="ECO:0000256" key="2">
    <source>
        <dbReference type="ARBA" id="ARBA00022527"/>
    </source>
</evidence>
<feature type="domain" description="Protein kinase" evidence="12">
    <location>
        <begin position="81"/>
        <end position="423"/>
    </location>
</feature>
<dbReference type="GO" id="GO:0005524">
    <property type="term" value="F:ATP binding"/>
    <property type="evidence" value="ECO:0007669"/>
    <property type="project" value="UniProtKB-UniRule"/>
</dbReference>
<comment type="catalytic activity">
    <reaction evidence="8">
        <text>L-seryl-[protein] + ATP = O-phospho-L-seryl-[protein] + ADP + H(+)</text>
        <dbReference type="Rhea" id="RHEA:17989"/>
        <dbReference type="Rhea" id="RHEA-COMP:9863"/>
        <dbReference type="Rhea" id="RHEA-COMP:11604"/>
        <dbReference type="ChEBI" id="CHEBI:15378"/>
        <dbReference type="ChEBI" id="CHEBI:29999"/>
        <dbReference type="ChEBI" id="CHEBI:30616"/>
        <dbReference type="ChEBI" id="CHEBI:83421"/>
        <dbReference type="ChEBI" id="CHEBI:456216"/>
        <dbReference type="EC" id="2.7.11.22"/>
    </reaction>
</comment>
<dbReference type="PROSITE" id="PS00108">
    <property type="entry name" value="PROTEIN_KINASE_ST"/>
    <property type="match status" value="1"/>
</dbReference>
<feature type="compositionally biased region" description="Low complexity" evidence="11">
    <location>
        <begin position="1"/>
        <end position="15"/>
    </location>
</feature>
<feature type="compositionally biased region" description="Basic residues" evidence="11">
    <location>
        <begin position="47"/>
        <end position="59"/>
    </location>
</feature>
<keyword evidence="2" id="KW-0723">Serine/threonine-protein kinase</keyword>
<dbReference type="InterPro" id="IPR011009">
    <property type="entry name" value="Kinase-like_dom_sf"/>
</dbReference>
<comment type="catalytic activity">
    <reaction evidence="7">
        <text>L-threonyl-[protein] + ATP = O-phospho-L-threonyl-[protein] + ADP + H(+)</text>
        <dbReference type="Rhea" id="RHEA:46608"/>
        <dbReference type="Rhea" id="RHEA-COMP:11060"/>
        <dbReference type="Rhea" id="RHEA-COMP:11605"/>
        <dbReference type="ChEBI" id="CHEBI:15378"/>
        <dbReference type="ChEBI" id="CHEBI:30013"/>
        <dbReference type="ChEBI" id="CHEBI:30616"/>
        <dbReference type="ChEBI" id="CHEBI:61977"/>
        <dbReference type="ChEBI" id="CHEBI:456216"/>
        <dbReference type="EC" id="2.7.11.22"/>
    </reaction>
</comment>
<dbReference type="Pfam" id="PF00069">
    <property type="entry name" value="Pkinase"/>
    <property type="match status" value="1"/>
</dbReference>
<feature type="compositionally biased region" description="Low complexity" evidence="11">
    <location>
        <begin position="28"/>
        <end position="46"/>
    </location>
</feature>
<dbReference type="PANTHER" id="PTHR24056">
    <property type="entry name" value="CELL DIVISION PROTEIN KINASE"/>
    <property type="match status" value="1"/>
</dbReference>
<evidence type="ECO:0000259" key="12">
    <source>
        <dbReference type="PROSITE" id="PS50011"/>
    </source>
</evidence>
<dbReference type="InterPro" id="IPR050108">
    <property type="entry name" value="CDK"/>
</dbReference>
<dbReference type="PROSITE" id="PS50011">
    <property type="entry name" value="PROTEIN_KINASE_DOM"/>
    <property type="match status" value="1"/>
</dbReference>
<dbReference type="EMBL" id="FNXT01001292">
    <property type="protein sequence ID" value="SZX77681.1"/>
    <property type="molecule type" value="Genomic_DNA"/>
</dbReference>